<evidence type="ECO:0000313" key="3">
    <source>
        <dbReference type="Proteomes" id="UP000284824"/>
    </source>
</evidence>
<comment type="caution">
    <text evidence="2">The sequence shown here is derived from an EMBL/GenBank/DDBJ whole genome shotgun (WGS) entry which is preliminary data.</text>
</comment>
<feature type="chain" id="PRO_5019272394" evidence="1">
    <location>
        <begin position="32"/>
        <end position="301"/>
    </location>
</feature>
<keyword evidence="3" id="KW-1185">Reference proteome</keyword>
<feature type="signal peptide" evidence="1">
    <location>
        <begin position="1"/>
        <end position="31"/>
    </location>
</feature>
<proteinExistence type="predicted"/>
<dbReference type="EMBL" id="SAUN01000001">
    <property type="protein sequence ID" value="RVX44950.1"/>
    <property type="molecule type" value="Genomic_DNA"/>
</dbReference>
<dbReference type="Proteomes" id="UP000284824">
    <property type="component" value="Unassembled WGS sequence"/>
</dbReference>
<evidence type="ECO:0000313" key="2">
    <source>
        <dbReference type="EMBL" id="RVX44950.1"/>
    </source>
</evidence>
<name>A0A438MGH8_9ACTN</name>
<sequence>MIKARMRLRAALATSGTIFALPLTSSAPAQAAVDPLVGLRGQIAKKHAVRVVELGGLLANDLEIFAVEQRGTVRLGGAGVGAADVTRTLRPHRRMQDQIAEGHWNAEKVAAEAQPNRSITVNGRLYRSGKLYEPVIPEGKTWAEAGTRSAATAAYGDQLINLFEPATLKTLLAKATAKRPSKYGPRKKATYYQGTITFKELHAVSPTFRAVIGGRSLTAAGHTKISWRFRLDDLGQALMLHTNWPLSSGRQAAVLSQYSHTAARAGRVVAPRPALVAAASSLTGTLPRPSDLIDLSFRSAE</sequence>
<organism evidence="2 3">
    <name type="scientific">Nonomuraea polychroma</name>
    <dbReference type="NCBI Taxonomy" id="46176"/>
    <lineage>
        <taxon>Bacteria</taxon>
        <taxon>Bacillati</taxon>
        <taxon>Actinomycetota</taxon>
        <taxon>Actinomycetes</taxon>
        <taxon>Streptosporangiales</taxon>
        <taxon>Streptosporangiaceae</taxon>
        <taxon>Nonomuraea</taxon>
    </lineage>
</organism>
<keyword evidence="1" id="KW-0732">Signal</keyword>
<dbReference type="AlphaFoldDB" id="A0A438MGH8"/>
<accession>A0A438MGH8</accession>
<gene>
    <name evidence="2" type="ORF">EDD27_7722</name>
</gene>
<reference evidence="2 3" key="1">
    <citation type="submission" date="2019-01" db="EMBL/GenBank/DDBJ databases">
        <title>Sequencing the genomes of 1000 actinobacteria strains.</title>
        <authorList>
            <person name="Klenk H.-P."/>
        </authorList>
    </citation>
    <scope>NUCLEOTIDE SEQUENCE [LARGE SCALE GENOMIC DNA]</scope>
    <source>
        <strain evidence="2 3">DSM 43925</strain>
    </source>
</reference>
<evidence type="ECO:0000256" key="1">
    <source>
        <dbReference type="SAM" id="SignalP"/>
    </source>
</evidence>
<protein>
    <submittedName>
        <fullName evidence="2">Uncharacterized protein</fullName>
    </submittedName>
</protein>